<evidence type="ECO:0000313" key="3">
    <source>
        <dbReference type="EMBL" id="KAK2165467.1"/>
    </source>
</evidence>
<dbReference type="PANTHER" id="PTHR16263:SF4">
    <property type="entry name" value="TETRATRICOPEPTIDE REPEAT PROTEIN 38"/>
    <property type="match status" value="1"/>
</dbReference>
<organism evidence="3 4">
    <name type="scientific">Ridgeia piscesae</name>
    <name type="common">Tubeworm</name>
    <dbReference type="NCBI Taxonomy" id="27915"/>
    <lineage>
        <taxon>Eukaryota</taxon>
        <taxon>Metazoa</taxon>
        <taxon>Spiralia</taxon>
        <taxon>Lophotrochozoa</taxon>
        <taxon>Annelida</taxon>
        <taxon>Polychaeta</taxon>
        <taxon>Sedentaria</taxon>
        <taxon>Canalipalpata</taxon>
        <taxon>Sabellida</taxon>
        <taxon>Siboglinidae</taxon>
        <taxon>Ridgeia</taxon>
    </lineage>
</organism>
<keyword evidence="1" id="KW-0677">Repeat</keyword>
<evidence type="ECO:0000256" key="2">
    <source>
        <dbReference type="ARBA" id="ARBA00022803"/>
    </source>
</evidence>
<dbReference type="PANTHER" id="PTHR16263">
    <property type="entry name" value="TETRATRICOPEPTIDE REPEAT PROTEIN 38"/>
    <property type="match status" value="1"/>
</dbReference>
<reference evidence="3" key="1">
    <citation type="journal article" date="2023" name="Mol. Biol. Evol.">
        <title>Third-Generation Sequencing Reveals the Adaptive Role of the Epigenome in Three Deep-Sea Polychaetes.</title>
        <authorList>
            <person name="Perez M."/>
            <person name="Aroh O."/>
            <person name="Sun Y."/>
            <person name="Lan Y."/>
            <person name="Juniper S.K."/>
            <person name="Young C.R."/>
            <person name="Angers B."/>
            <person name="Qian P.Y."/>
        </authorList>
    </citation>
    <scope>NUCLEOTIDE SEQUENCE</scope>
    <source>
        <strain evidence="3">R07B-5</strain>
    </source>
</reference>
<comment type="caution">
    <text evidence="3">The sequence shown here is derived from an EMBL/GenBank/DDBJ whole genome shotgun (WGS) entry which is preliminary data.</text>
</comment>
<accession>A0AAD9K665</accession>
<sequence>LFQYIACYDEASERVLEASAAKPLEADSNFGIHMDRATDIWEDILVDHPLDMLALTFAHDSYFYLCFQPQMRDSIARVMPQWTTDMPHYG</sequence>
<keyword evidence="2" id="KW-0802">TPR repeat</keyword>
<keyword evidence="4" id="KW-1185">Reference proteome</keyword>
<dbReference type="EMBL" id="JAODUO010001363">
    <property type="protein sequence ID" value="KAK2165467.1"/>
    <property type="molecule type" value="Genomic_DNA"/>
</dbReference>
<evidence type="ECO:0000256" key="1">
    <source>
        <dbReference type="ARBA" id="ARBA00022737"/>
    </source>
</evidence>
<evidence type="ECO:0000313" key="4">
    <source>
        <dbReference type="Proteomes" id="UP001209878"/>
    </source>
</evidence>
<name>A0AAD9K665_RIDPI</name>
<feature type="non-terminal residue" evidence="3">
    <location>
        <position position="90"/>
    </location>
</feature>
<protein>
    <submittedName>
        <fullName evidence="3">Uncharacterized protein</fullName>
    </submittedName>
</protein>
<proteinExistence type="predicted"/>
<gene>
    <name evidence="3" type="ORF">NP493_1363g00003</name>
</gene>
<dbReference type="Proteomes" id="UP001209878">
    <property type="component" value="Unassembled WGS sequence"/>
</dbReference>
<dbReference type="InterPro" id="IPR033891">
    <property type="entry name" value="TTC38"/>
</dbReference>
<dbReference type="AlphaFoldDB" id="A0AAD9K665"/>